<dbReference type="AlphaFoldDB" id="A0A8R2R3Z5"/>
<proteinExistence type="predicted"/>
<keyword evidence="3" id="KW-1185">Reference proteome</keyword>
<protein>
    <recommendedName>
        <fullName evidence="4">Mutant cadherin</fullName>
    </recommendedName>
</protein>
<evidence type="ECO:0000256" key="1">
    <source>
        <dbReference type="SAM" id="MobiDB-lite"/>
    </source>
</evidence>
<reference evidence="2" key="2">
    <citation type="submission" date="2022-06" db="UniProtKB">
        <authorList>
            <consortium name="EnsemblMetazoa"/>
        </authorList>
    </citation>
    <scope>IDENTIFICATION</scope>
    <source>
        <strain evidence="2">p50T (Dazao)</strain>
    </source>
</reference>
<dbReference type="RefSeq" id="XP_037872904.1">
    <property type="nucleotide sequence ID" value="XM_038016976.1"/>
</dbReference>
<feature type="region of interest" description="Disordered" evidence="1">
    <location>
        <begin position="219"/>
        <end position="281"/>
    </location>
</feature>
<evidence type="ECO:0008006" key="4">
    <source>
        <dbReference type="Google" id="ProtNLM"/>
    </source>
</evidence>
<reference evidence="3" key="1">
    <citation type="journal article" date="2008" name="Insect Biochem. Mol. Biol.">
        <title>The genome of a lepidopteran model insect, the silkworm Bombyx mori.</title>
        <authorList>
            <consortium name="International Silkworm Genome Consortium"/>
        </authorList>
    </citation>
    <scope>NUCLEOTIDE SEQUENCE [LARGE SCALE GENOMIC DNA]</scope>
    <source>
        <strain evidence="3">p50T</strain>
    </source>
</reference>
<dbReference type="EnsemblMetazoa" id="XM_038016976.1">
    <property type="protein sequence ID" value="XP_037872904.1"/>
    <property type="gene ID" value="LOC119629796"/>
</dbReference>
<organism evidence="2 3">
    <name type="scientific">Bombyx mori</name>
    <name type="common">Silk moth</name>
    <dbReference type="NCBI Taxonomy" id="7091"/>
    <lineage>
        <taxon>Eukaryota</taxon>
        <taxon>Metazoa</taxon>
        <taxon>Ecdysozoa</taxon>
        <taxon>Arthropoda</taxon>
        <taxon>Hexapoda</taxon>
        <taxon>Insecta</taxon>
        <taxon>Pterygota</taxon>
        <taxon>Neoptera</taxon>
        <taxon>Endopterygota</taxon>
        <taxon>Lepidoptera</taxon>
        <taxon>Glossata</taxon>
        <taxon>Ditrysia</taxon>
        <taxon>Bombycoidea</taxon>
        <taxon>Bombycidae</taxon>
        <taxon>Bombycinae</taxon>
        <taxon>Bombyx</taxon>
    </lineage>
</organism>
<name>A0A8R2R3Z5_BOMMO</name>
<dbReference type="GeneID" id="119629796"/>
<dbReference type="KEGG" id="bmor:119629796"/>
<accession>A0A8R2R3Z5</accession>
<evidence type="ECO:0000313" key="2">
    <source>
        <dbReference type="EnsemblMetazoa" id="XP_037872904.1"/>
    </source>
</evidence>
<dbReference type="Proteomes" id="UP000005204">
    <property type="component" value="Unassembled WGS sequence"/>
</dbReference>
<evidence type="ECO:0000313" key="3">
    <source>
        <dbReference type="Proteomes" id="UP000005204"/>
    </source>
</evidence>
<sequence length="414" mass="46631">MDIVKCNNCNIVICELLAFVQNKADVMDEDSILRLCSTAFTTDEITQAKKLLFESVQTTTRRVHRKGEGKSKRDMEDILCVIKETDPDLVPIFVARDLHRLPPVTFDHIDATRLLRDIIKLQDNVLFIKENYATKEMVLNQTSEIYGNKKRGAAILQDSFDCNSSPVGLPHISTEEFQTDSTDIIHTSCIDNTKTQRPVAHLLSSDSLARKVTCHSGLSLSRPTERLSGENGSGGRRSAVSPVRVTSRPARTEVSQPSSNSYAEAAARAPRASEVAGSSTSASNGKICKNDDWVLVQRRRNKNRFTAMTGKADSHYNTFKAANTRIPFYIYNVDINCMTEDISNYIMSKTGVDVQLEKVNMKFKKDYGGYKFMIPKDKLSIFMDENLWPCGVSYRRFVQYNKYGKTSDEQKLIT</sequence>
<feature type="compositionally biased region" description="Low complexity" evidence="1">
    <location>
        <begin position="258"/>
        <end position="276"/>
    </location>
</feature>